<dbReference type="PANTHER" id="PTHR13610">
    <property type="entry name" value="METHYLTRANSFERASE DOMAIN-CONTAINING PROTEIN"/>
    <property type="match status" value="1"/>
</dbReference>
<keyword evidence="3" id="KW-0949">S-adenosyl-L-methionine</keyword>
<proteinExistence type="predicted"/>
<dbReference type="InterPro" id="IPR025714">
    <property type="entry name" value="Methyltranfer_dom"/>
</dbReference>
<dbReference type="SUPFAM" id="SSF53335">
    <property type="entry name" value="S-adenosyl-L-methionine-dependent methyltransferases"/>
    <property type="match status" value="1"/>
</dbReference>
<organism evidence="6 7">
    <name type="scientific">Candidatus Acididesulfobacter diazotrophicus</name>
    <dbReference type="NCBI Taxonomy" id="2597226"/>
    <lineage>
        <taxon>Bacteria</taxon>
        <taxon>Deltaproteobacteria</taxon>
        <taxon>Candidatus Acidulodesulfobacterales</taxon>
        <taxon>Candidatus Acididesulfobacter</taxon>
    </lineage>
</organism>
<keyword evidence="1 6" id="KW-0489">Methyltransferase</keyword>
<dbReference type="Pfam" id="PF13847">
    <property type="entry name" value="Methyltransf_31"/>
    <property type="match status" value="1"/>
</dbReference>
<dbReference type="Proteomes" id="UP000319296">
    <property type="component" value="Unassembled WGS sequence"/>
</dbReference>
<evidence type="ECO:0000259" key="5">
    <source>
        <dbReference type="Pfam" id="PF13847"/>
    </source>
</evidence>
<reference evidence="6 7" key="1">
    <citation type="journal article" date="2019" name="ISME J.">
        <title>Insights into ecological role of a new deltaproteobacterial order Candidatus Acidulodesulfobacterales by metagenomics and metatranscriptomics.</title>
        <authorList>
            <person name="Tan S."/>
            <person name="Liu J."/>
            <person name="Fang Y."/>
            <person name="Hedlund B.P."/>
            <person name="Lian Z.H."/>
            <person name="Huang L.Y."/>
            <person name="Li J.T."/>
            <person name="Huang L.N."/>
            <person name="Li W.J."/>
            <person name="Jiang H.C."/>
            <person name="Dong H.L."/>
            <person name="Shu W.S."/>
        </authorList>
    </citation>
    <scope>NUCLEOTIDE SEQUENCE [LARGE SCALE GENOMIC DNA]</scope>
    <source>
        <strain evidence="6">AP1</strain>
    </source>
</reference>
<evidence type="ECO:0000313" key="7">
    <source>
        <dbReference type="Proteomes" id="UP000319296"/>
    </source>
</evidence>
<evidence type="ECO:0000256" key="2">
    <source>
        <dbReference type="ARBA" id="ARBA00022679"/>
    </source>
</evidence>
<name>A0A519BK22_9DELT</name>
<gene>
    <name evidence="6" type="ORF">EVG15_10255</name>
</gene>
<keyword evidence="2 6" id="KW-0808">Transferase</keyword>
<keyword evidence="4" id="KW-0472">Membrane</keyword>
<dbReference type="InterPro" id="IPR026170">
    <property type="entry name" value="FAM173A/B"/>
</dbReference>
<evidence type="ECO:0000256" key="1">
    <source>
        <dbReference type="ARBA" id="ARBA00022603"/>
    </source>
</evidence>
<evidence type="ECO:0000313" key="6">
    <source>
        <dbReference type="EMBL" id="RZD17611.1"/>
    </source>
</evidence>
<feature type="domain" description="Methyltransferase" evidence="5">
    <location>
        <begin position="98"/>
        <end position="140"/>
    </location>
</feature>
<comment type="caution">
    <text evidence="6">The sequence shown here is derived from an EMBL/GenBank/DDBJ whole genome shotgun (WGS) entry which is preliminary data.</text>
</comment>
<dbReference type="PANTHER" id="PTHR13610:SF11">
    <property type="entry name" value="METHYLTRANSFERASE DOMAIN-CONTAINING PROTEIN"/>
    <property type="match status" value="1"/>
</dbReference>
<sequence length="239" mass="28791">MNDINKKNSILKKILVYYKQYGFKFTFFIGLRYCYNYIYNKFFDIFYNIETSDIVQLDKIETKSFYKNNAAHYAPSPINLINISLFVISNIRYKPEIFIDIGCGKGRVVFLAAKSRKFKKIIGIDFDPNLVHIAYKNLSKIKHLRYKNTIFFYNFDAANYLIKEEKQCLIYFFNPFDEFILELFLKNNIVSFKKYHHIIVYLNDKYKEILIKMGFINIYNYTDAYTAINYKNISFWIFL</sequence>
<keyword evidence="4" id="KW-0812">Transmembrane</keyword>
<dbReference type="Gene3D" id="3.40.50.150">
    <property type="entry name" value="Vaccinia Virus protein VP39"/>
    <property type="match status" value="1"/>
</dbReference>
<dbReference type="GO" id="GO:0032259">
    <property type="term" value="P:methylation"/>
    <property type="evidence" value="ECO:0007669"/>
    <property type="project" value="UniProtKB-KW"/>
</dbReference>
<dbReference type="EMBL" id="SGBB01000029">
    <property type="protein sequence ID" value="RZD17611.1"/>
    <property type="molecule type" value="Genomic_DNA"/>
</dbReference>
<accession>A0A519BK22</accession>
<dbReference type="InterPro" id="IPR029063">
    <property type="entry name" value="SAM-dependent_MTases_sf"/>
</dbReference>
<keyword evidence="4" id="KW-1133">Transmembrane helix</keyword>
<evidence type="ECO:0000256" key="4">
    <source>
        <dbReference type="SAM" id="Phobius"/>
    </source>
</evidence>
<dbReference type="GO" id="GO:0016279">
    <property type="term" value="F:protein-lysine N-methyltransferase activity"/>
    <property type="evidence" value="ECO:0007669"/>
    <property type="project" value="InterPro"/>
</dbReference>
<evidence type="ECO:0000256" key="3">
    <source>
        <dbReference type="ARBA" id="ARBA00022691"/>
    </source>
</evidence>
<dbReference type="CDD" id="cd02440">
    <property type="entry name" value="AdoMet_MTases"/>
    <property type="match status" value="1"/>
</dbReference>
<dbReference type="AlphaFoldDB" id="A0A519BK22"/>
<feature type="transmembrane region" description="Helical" evidence="4">
    <location>
        <begin position="21"/>
        <end position="39"/>
    </location>
</feature>
<protein>
    <submittedName>
        <fullName evidence="6">Class I SAM-dependent methyltransferase</fullName>
    </submittedName>
</protein>